<evidence type="ECO:0000313" key="9">
    <source>
        <dbReference type="Proteomes" id="UP000276232"/>
    </source>
</evidence>
<dbReference type="Proteomes" id="UP000276232">
    <property type="component" value="Unassembled WGS sequence"/>
</dbReference>
<dbReference type="RefSeq" id="WP_199719951.1">
    <property type="nucleotide sequence ID" value="NZ_RJKN01000002.1"/>
</dbReference>
<keyword evidence="5 7" id="KW-1133">Transmembrane helix</keyword>
<feature type="transmembrane region" description="Helical" evidence="7">
    <location>
        <begin position="37"/>
        <end position="61"/>
    </location>
</feature>
<keyword evidence="9" id="KW-1185">Reference proteome</keyword>
<evidence type="ECO:0000256" key="1">
    <source>
        <dbReference type="ARBA" id="ARBA00004651"/>
    </source>
</evidence>
<keyword evidence="6 7" id="KW-0472">Membrane</keyword>
<organism evidence="8 9">
    <name type="scientific">Pseudokineococcus lusitanus</name>
    <dbReference type="NCBI Taxonomy" id="763993"/>
    <lineage>
        <taxon>Bacteria</taxon>
        <taxon>Bacillati</taxon>
        <taxon>Actinomycetota</taxon>
        <taxon>Actinomycetes</taxon>
        <taxon>Kineosporiales</taxon>
        <taxon>Kineosporiaceae</taxon>
        <taxon>Pseudokineococcus</taxon>
    </lineage>
</organism>
<evidence type="ECO:0000256" key="4">
    <source>
        <dbReference type="ARBA" id="ARBA00022692"/>
    </source>
</evidence>
<dbReference type="GO" id="GO:0005886">
    <property type="term" value="C:plasma membrane"/>
    <property type="evidence" value="ECO:0007669"/>
    <property type="project" value="UniProtKB-SubCell"/>
</dbReference>
<dbReference type="InterPro" id="IPR032808">
    <property type="entry name" value="DoxX"/>
</dbReference>
<feature type="transmembrane region" description="Helical" evidence="7">
    <location>
        <begin position="105"/>
        <end position="129"/>
    </location>
</feature>
<name>A0A3N1HQZ7_9ACTN</name>
<evidence type="ECO:0000256" key="3">
    <source>
        <dbReference type="ARBA" id="ARBA00022475"/>
    </source>
</evidence>
<feature type="transmembrane region" description="Helical" evidence="7">
    <location>
        <begin position="68"/>
        <end position="93"/>
    </location>
</feature>
<evidence type="ECO:0000256" key="7">
    <source>
        <dbReference type="SAM" id="Phobius"/>
    </source>
</evidence>
<dbReference type="Pfam" id="PF07681">
    <property type="entry name" value="DoxX"/>
    <property type="match status" value="1"/>
</dbReference>
<dbReference type="PANTHER" id="PTHR33452:SF1">
    <property type="entry name" value="INNER MEMBRANE PROTEIN YPHA-RELATED"/>
    <property type="match status" value="1"/>
</dbReference>
<keyword evidence="4 7" id="KW-0812">Transmembrane</keyword>
<comment type="subcellular location">
    <subcellularLocation>
        <location evidence="1">Cell membrane</location>
        <topology evidence="1">Multi-pass membrane protein</topology>
    </subcellularLocation>
</comment>
<proteinExistence type="inferred from homology"/>
<evidence type="ECO:0000256" key="5">
    <source>
        <dbReference type="ARBA" id="ARBA00022989"/>
    </source>
</evidence>
<sequence length="146" mass="14514">MPLPAPVQDVALLLARLLVGAVLVAHGWDKLAGQGVAATAGFMGSLGVPAPQVAAVAVGVLELVGGLLLVLGAATAVVGLLVVVDMALAAWLVHAENGVFVTDGGWELVGVIAAVSLALAAAGPGRASVDHALLGRRSRGRRRVAR</sequence>
<evidence type="ECO:0000256" key="2">
    <source>
        <dbReference type="ARBA" id="ARBA00006679"/>
    </source>
</evidence>
<dbReference type="InterPro" id="IPR051907">
    <property type="entry name" value="DoxX-like_oxidoreductase"/>
</dbReference>
<evidence type="ECO:0000256" key="6">
    <source>
        <dbReference type="ARBA" id="ARBA00023136"/>
    </source>
</evidence>
<dbReference type="PANTHER" id="PTHR33452">
    <property type="entry name" value="OXIDOREDUCTASE CATD-RELATED"/>
    <property type="match status" value="1"/>
</dbReference>
<evidence type="ECO:0000313" key="8">
    <source>
        <dbReference type="EMBL" id="ROP44927.1"/>
    </source>
</evidence>
<dbReference type="InParanoid" id="A0A3N1HQZ7"/>
<comment type="similarity">
    <text evidence="2">Belongs to the DoxX family.</text>
</comment>
<protein>
    <submittedName>
        <fullName evidence="8">Putative oxidoreductase</fullName>
    </submittedName>
</protein>
<comment type="caution">
    <text evidence="8">The sequence shown here is derived from an EMBL/GenBank/DDBJ whole genome shotgun (WGS) entry which is preliminary data.</text>
</comment>
<reference evidence="8 9" key="1">
    <citation type="journal article" date="2015" name="Stand. Genomic Sci.">
        <title>Genomic Encyclopedia of Bacterial and Archaeal Type Strains, Phase III: the genomes of soil and plant-associated and newly described type strains.</title>
        <authorList>
            <person name="Whitman W.B."/>
            <person name="Woyke T."/>
            <person name="Klenk H.P."/>
            <person name="Zhou Y."/>
            <person name="Lilburn T.G."/>
            <person name="Beck B.J."/>
            <person name="De Vos P."/>
            <person name="Vandamme P."/>
            <person name="Eisen J.A."/>
            <person name="Garrity G."/>
            <person name="Hugenholtz P."/>
            <person name="Kyrpides N.C."/>
        </authorList>
    </citation>
    <scope>NUCLEOTIDE SEQUENCE [LARGE SCALE GENOMIC DNA]</scope>
    <source>
        <strain evidence="8 9">CECT 7306</strain>
    </source>
</reference>
<dbReference type="EMBL" id="RJKN01000002">
    <property type="protein sequence ID" value="ROP44927.1"/>
    <property type="molecule type" value="Genomic_DNA"/>
</dbReference>
<keyword evidence="3" id="KW-1003">Cell membrane</keyword>
<dbReference type="AlphaFoldDB" id="A0A3N1HQZ7"/>
<accession>A0A3N1HQZ7</accession>
<gene>
    <name evidence="8" type="ORF">EDC03_1057</name>
</gene>
<dbReference type="FunCoup" id="A0A3N1HQZ7">
    <property type="interactions" value="1"/>
</dbReference>